<dbReference type="AlphaFoldDB" id="A0A6J6EX36"/>
<reference evidence="1" key="1">
    <citation type="submission" date="2020-05" db="EMBL/GenBank/DDBJ databases">
        <authorList>
            <person name="Chiriac C."/>
            <person name="Salcher M."/>
            <person name="Ghai R."/>
            <person name="Kavagutti S V."/>
        </authorList>
    </citation>
    <scope>NUCLEOTIDE SEQUENCE</scope>
</reference>
<dbReference type="EMBL" id="CAEZTG010000214">
    <property type="protein sequence ID" value="CAB4579965.1"/>
    <property type="molecule type" value="Genomic_DNA"/>
</dbReference>
<gene>
    <name evidence="1" type="ORF">UFOPK1603_01699</name>
</gene>
<sequence>MLLLHRESEQVELHIVFVHVGDCGEDQTSALANHAHVRLKIGALTFANGDDDLVGHASPCEFAKQRLGFSNVGCDMGCTEVLRLLTLELDWIESDDVASARKVCALHSVHANAAGADDNDGVAGCNFSCVGGGTPAGGDATSDEAGLIEGKIFFNLHKRIDVHHRMLGECAEAAHRCEVGAIEKVVTRGSIFLTTREKMRPVVAKVLLTLRA</sequence>
<accession>A0A6J6EX36</accession>
<organism evidence="1">
    <name type="scientific">freshwater metagenome</name>
    <dbReference type="NCBI Taxonomy" id="449393"/>
    <lineage>
        <taxon>unclassified sequences</taxon>
        <taxon>metagenomes</taxon>
        <taxon>ecological metagenomes</taxon>
    </lineage>
</organism>
<evidence type="ECO:0000313" key="1">
    <source>
        <dbReference type="EMBL" id="CAB4579965.1"/>
    </source>
</evidence>
<protein>
    <submittedName>
        <fullName evidence="1">Unannotated protein</fullName>
    </submittedName>
</protein>
<name>A0A6J6EX36_9ZZZZ</name>
<proteinExistence type="predicted"/>